<sequence length="117" mass="13847">MDKTTPATEEPSQESLYELKRNSLCRVRSRKIRYCRKFRSVIKMFKDKKPTRLFALRIRRHDSTFFAWASGRFESCPRSNTHIWHIRAGEMPAEKLSLRSTCTHQNVPRRGVAFCGR</sequence>
<proteinExistence type="predicted"/>
<comment type="caution">
    <text evidence="1">The sequence shown here is derived from an EMBL/GenBank/DDBJ whole genome shotgun (WGS) entry which is preliminary data.</text>
</comment>
<name>A0A4Y2RT15_ARAVE</name>
<gene>
    <name evidence="1" type="ORF">AVEN_181801_1</name>
</gene>
<protein>
    <submittedName>
        <fullName evidence="1">Uncharacterized protein</fullName>
    </submittedName>
</protein>
<evidence type="ECO:0000313" key="1">
    <source>
        <dbReference type="EMBL" id="GBN78409.1"/>
    </source>
</evidence>
<dbReference type="EMBL" id="BGPR01018170">
    <property type="protein sequence ID" value="GBN78409.1"/>
    <property type="molecule type" value="Genomic_DNA"/>
</dbReference>
<reference evidence="1 2" key="1">
    <citation type="journal article" date="2019" name="Sci. Rep.">
        <title>Orb-weaving spider Araneus ventricosus genome elucidates the spidroin gene catalogue.</title>
        <authorList>
            <person name="Kono N."/>
            <person name="Nakamura H."/>
            <person name="Ohtoshi R."/>
            <person name="Moran D.A.P."/>
            <person name="Shinohara A."/>
            <person name="Yoshida Y."/>
            <person name="Fujiwara M."/>
            <person name="Mori M."/>
            <person name="Tomita M."/>
            <person name="Arakawa K."/>
        </authorList>
    </citation>
    <scope>NUCLEOTIDE SEQUENCE [LARGE SCALE GENOMIC DNA]</scope>
</reference>
<dbReference type="Proteomes" id="UP000499080">
    <property type="component" value="Unassembled WGS sequence"/>
</dbReference>
<organism evidence="1 2">
    <name type="scientific">Araneus ventricosus</name>
    <name type="common">Orbweaver spider</name>
    <name type="synonym">Epeira ventricosa</name>
    <dbReference type="NCBI Taxonomy" id="182803"/>
    <lineage>
        <taxon>Eukaryota</taxon>
        <taxon>Metazoa</taxon>
        <taxon>Ecdysozoa</taxon>
        <taxon>Arthropoda</taxon>
        <taxon>Chelicerata</taxon>
        <taxon>Arachnida</taxon>
        <taxon>Araneae</taxon>
        <taxon>Araneomorphae</taxon>
        <taxon>Entelegynae</taxon>
        <taxon>Araneoidea</taxon>
        <taxon>Araneidae</taxon>
        <taxon>Araneus</taxon>
    </lineage>
</organism>
<evidence type="ECO:0000313" key="2">
    <source>
        <dbReference type="Proteomes" id="UP000499080"/>
    </source>
</evidence>
<dbReference type="AlphaFoldDB" id="A0A4Y2RT15"/>
<keyword evidence="2" id="KW-1185">Reference proteome</keyword>
<accession>A0A4Y2RT15</accession>